<dbReference type="InterPro" id="IPR036412">
    <property type="entry name" value="HAD-like_sf"/>
</dbReference>
<dbReference type="InterPro" id="IPR023214">
    <property type="entry name" value="HAD_sf"/>
</dbReference>
<dbReference type="Gene3D" id="3.30.1240.10">
    <property type="match status" value="1"/>
</dbReference>
<evidence type="ECO:0008006" key="3">
    <source>
        <dbReference type="Google" id="ProtNLM"/>
    </source>
</evidence>
<dbReference type="RefSeq" id="WP_081556883.1">
    <property type="nucleotide sequence ID" value="NZ_MUKV01000044.1"/>
</dbReference>
<protein>
    <recommendedName>
        <fullName evidence="3">Hydrolase</fullName>
    </recommendedName>
</protein>
<dbReference type="NCBIfam" id="TIGR01484">
    <property type="entry name" value="HAD-SF-IIB"/>
    <property type="match status" value="1"/>
</dbReference>
<organism evidence="1 2">
    <name type="scientific">Chromobacterium haemolyticum</name>
    <dbReference type="NCBI Taxonomy" id="394935"/>
    <lineage>
        <taxon>Bacteria</taxon>
        <taxon>Pseudomonadati</taxon>
        <taxon>Pseudomonadota</taxon>
        <taxon>Betaproteobacteria</taxon>
        <taxon>Neisseriales</taxon>
        <taxon>Chromobacteriaceae</taxon>
        <taxon>Chromobacterium</taxon>
    </lineage>
</organism>
<evidence type="ECO:0000313" key="2">
    <source>
        <dbReference type="Proteomes" id="UP000192721"/>
    </source>
</evidence>
<reference evidence="1 2" key="1">
    <citation type="submission" date="2017-02" db="EMBL/GenBank/DDBJ databases">
        <title>Chromobacterium haemolyticum H5244.</title>
        <authorList>
            <person name="Gulvik C.A."/>
        </authorList>
    </citation>
    <scope>NUCLEOTIDE SEQUENCE [LARGE SCALE GENOMIC DNA]</scope>
    <source>
        <strain evidence="1 2">H5244</strain>
    </source>
</reference>
<evidence type="ECO:0000313" key="1">
    <source>
        <dbReference type="EMBL" id="OQS32709.1"/>
    </source>
</evidence>
<dbReference type="GO" id="GO:0005829">
    <property type="term" value="C:cytosol"/>
    <property type="evidence" value="ECO:0007669"/>
    <property type="project" value="TreeGrafter"/>
</dbReference>
<dbReference type="InterPro" id="IPR006379">
    <property type="entry name" value="HAD-SF_hydro_IIB"/>
</dbReference>
<dbReference type="AlphaFoldDB" id="A0A1W0CD79"/>
<accession>A0A1W0CD79</accession>
<gene>
    <name evidence="1" type="ORF">B0T45_21400</name>
</gene>
<proteinExistence type="predicted"/>
<sequence length="259" mass="28219">MHFIFDIDGTICFNGRTISPTIQGALDGLRQHGHQLGFASARPYRDILPLLAARFHDALIIGANGAMSHQQGELRRLTPIPDPVFADITQLAQRFAASYLVDLSWDYHYSGDAGHPFLAKVDPGKLASHVGAEDIRQPAKLLITACADVPGLRRELDAHAGVELHHHSDEQIFDITAAGVSKMAALRQCGIDADELICFGNDSNDVSMFLEAGHSVQVGAHPRLAELASERLPLDQDIEARLVDTIARLSRTPSPARRD</sequence>
<dbReference type="SUPFAM" id="SSF56784">
    <property type="entry name" value="HAD-like"/>
    <property type="match status" value="1"/>
</dbReference>
<dbReference type="GO" id="GO:0016791">
    <property type="term" value="F:phosphatase activity"/>
    <property type="evidence" value="ECO:0007669"/>
    <property type="project" value="TreeGrafter"/>
</dbReference>
<dbReference type="Gene3D" id="3.40.50.1000">
    <property type="entry name" value="HAD superfamily/HAD-like"/>
    <property type="match status" value="1"/>
</dbReference>
<dbReference type="PANTHER" id="PTHR10000">
    <property type="entry name" value="PHOSPHOSERINE PHOSPHATASE"/>
    <property type="match status" value="1"/>
</dbReference>
<dbReference type="PANTHER" id="PTHR10000:SF53">
    <property type="entry name" value="5-AMINO-6-(5-PHOSPHO-D-RIBITYLAMINO)URACIL PHOSPHATASE YBJI-RELATED"/>
    <property type="match status" value="1"/>
</dbReference>
<dbReference type="Proteomes" id="UP000192721">
    <property type="component" value="Unassembled WGS sequence"/>
</dbReference>
<dbReference type="EMBL" id="MUKV01000044">
    <property type="protein sequence ID" value="OQS32709.1"/>
    <property type="molecule type" value="Genomic_DNA"/>
</dbReference>
<dbReference type="Pfam" id="PF08282">
    <property type="entry name" value="Hydrolase_3"/>
    <property type="match status" value="1"/>
</dbReference>
<dbReference type="GO" id="GO:0000287">
    <property type="term" value="F:magnesium ion binding"/>
    <property type="evidence" value="ECO:0007669"/>
    <property type="project" value="TreeGrafter"/>
</dbReference>
<name>A0A1W0CD79_9NEIS</name>
<comment type="caution">
    <text evidence="1">The sequence shown here is derived from an EMBL/GenBank/DDBJ whole genome shotgun (WGS) entry which is preliminary data.</text>
</comment>